<evidence type="ECO:0000313" key="2">
    <source>
        <dbReference type="Proteomes" id="UP001497516"/>
    </source>
</evidence>
<evidence type="ECO:0000313" key="1">
    <source>
        <dbReference type="EMBL" id="CAL1388418.1"/>
    </source>
</evidence>
<name>A0AAV2ES41_9ROSI</name>
<dbReference type="EMBL" id="OZ034818">
    <property type="protein sequence ID" value="CAL1388418.1"/>
    <property type="molecule type" value="Genomic_DNA"/>
</dbReference>
<reference evidence="1 2" key="1">
    <citation type="submission" date="2024-04" db="EMBL/GenBank/DDBJ databases">
        <authorList>
            <person name="Fracassetti M."/>
        </authorList>
    </citation>
    <scope>NUCLEOTIDE SEQUENCE [LARGE SCALE GENOMIC DNA]</scope>
</reference>
<sequence length="94" mass="10009">MNGKQMMSSEEPESVTENSCANEVVDNVMEVVIDCVPTKMGDQVVSFAEIVKGSPVGTGNPEATQLEVAEGRLPDDGRCYNCAAADREITGIDK</sequence>
<gene>
    <name evidence="1" type="ORF">LTRI10_LOCUS29347</name>
</gene>
<dbReference type="Proteomes" id="UP001497516">
    <property type="component" value="Chromosome 5"/>
</dbReference>
<proteinExistence type="predicted"/>
<dbReference type="AlphaFoldDB" id="A0AAV2ES41"/>
<accession>A0AAV2ES41</accession>
<protein>
    <submittedName>
        <fullName evidence="1">Uncharacterized protein</fullName>
    </submittedName>
</protein>
<keyword evidence="2" id="KW-1185">Reference proteome</keyword>
<organism evidence="1 2">
    <name type="scientific">Linum trigynum</name>
    <dbReference type="NCBI Taxonomy" id="586398"/>
    <lineage>
        <taxon>Eukaryota</taxon>
        <taxon>Viridiplantae</taxon>
        <taxon>Streptophyta</taxon>
        <taxon>Embryophyta</taxon>
        <taxon>Tracheophyta</taxon>
        <taxon>Spermatophyta</taxon>
        <taxon>Magnoliopsida</taxon>
        <taxon>eudicotyledons</taxon>
        <taxon>Gunneridae</taxon>
        <taxon>Pentapetalae</taxon>
        <taxon>rosids</taxon>
        <taxon>fabids</taxon>
        <taxon>Malpighiales</taxon>
        <taxon>Linaceae</taxon>
        <taxon>Linum</taxon>
    </lineage>
</organism>